<comment type="subcellular location">
    <subcellularLocation>
        <location evidence="2">Nucleus</location>
    </subcellularLocation>
</comment>
<keyword evidence="6" id="KW-0508">mRNA splicing</keyword>
<organism evidence="10 11">
    <name type="scientific">Heliocybe sulcata</name>
    <dbReference type="NCBI Taxonomy" id="5364"/>
    <lineage>
        <taxon>Eukaryota</taxon>
        <taxon>Fungi</taxon>
        <taxon>Dikarya</taxon>
        <taxon>Basidiomycota</taxon>
        <taxon>Agaricomycotina</taxon>
        <taxon>Agaricomycetes</taxon>
        <taxon>Gloeophyllales</taxon>
        <taxon>Gloeophyllaceae</taxon>
        <taxon>Heliocybe</taxon>
    </lineage>
</organism>
<dbReference type="OrthoDB" id="21368at2759"/>
<evidence type="ECO:0000256" key="4">
    <source>
        <dbReference type="ARBA" id="ARBA00011825"/>
    </source>
</evidence>
<dbReference type="Pfam" id="PF08648">
    <property type="entry name" value="SNRNP27"/>
    <property type="match status" value="1"/>
</dbReference>
<evidence type="ECO:0000256" key="7">
    <source>
        <dbReference type="ARBA" id="ARBA00023242"/>
    </source>
</evidence>
<evidence type="ECO:0000256" key="8">
    <source>
        <dbReference type="SAM" id="MobiDB-lite"/>
    </source>
</evidence>
<accession>A0A5C3NAV3</accession>
<feature type="compositionally biased region" description="Low complexity" evidence="8">
    <location>
        <begin position="45"/>
        <end position="55"/>
    </location>
</feature>
<feature type="compositionally biased region" description="Acidic residues" evidence="8">
    <location>
        <begin position="129"/>
        <end position="142"/>
    </location>
</feature>
<gene>
    <name evidence="10" type="ORF">OE88DRAFT_1732236</name>
</gene>
<dbReference type="EMBL" id="ML213505">
    <property type="protein sequence ID" value="TFK54949.1"/>
    <property type="molecule type" value="Genomic_DNA"/>
</dbReference>
<evidence type="ECO:0000256" key="2">
    <source>
        <dbReference type="ARBA" id="ARBA00004123"/>
    </source>
</evidence>
<comment type="subunit">
    <text evidence="4">Part of a tri-snRNP complex.</text>
</comment>
<evidence type="ECO:0000256" key="6">
    <source>
        <dbReference type="ARBA" id="ARBA00023187"/>
    </source>
</evidence>
<comment type="similarity">
    <text evidence="3">Belongs to the SNUT3 family.</text>
</comment>
<feature type="compositionally biased region" description="Basic and acidic residues" evidence="8">
    <location>
        <begin position="85"/>
        <end position="114"/>
    </location>
</feature>
<dbReference type="InterPro" id="IPR013957">
    <property type="entry name" value="SNRNP27"/>
</dbReference>
<evidence type="ECO:0000256" key="3">
    <source>
        <dbReference type="ARBA" id="ARBA00008218"/>
    </source>
</evidence>
<feature type="region of interest" description="Disordered" evidence="8">
    <location>
        <begin position="43"/>
        <end position="142"/>
    </location>
</feature>
<dbReference type="GO" id="GO:0006397">
    <property type="term" value="P:mRNA processing"/>
    <property type="evidence" value="ECO:0007669"/>
    <property type="project" value="UniProtKB-KW"/>
</dbReference>
<evidence type="ECO:0000313" key="11">
    <source>
        <dbReference type="Proteomes" id="UP000305948"/>
    </source>
</evidence>
<dbReference type="AlphaFoldDB" id="A0A5C3NAV3"/>
<keyword evidence="11" id="KW-1185">Reference proteome</keyword>
<evidence type="ECO:0000259" key="9">
    <source>
        <dbReference type="Pfam" id="PF08648"/>
    </source>
</evidence>
<name>A0A5C3NAV3_9AGAM</name>
<dbReference type="GO" id="GO:0071011">
    <property type="term" value="C:precatalytic spliceosome"/>
    <property type="evidence" value="ECO:0007669"/>
    <property type="project" value="TreeGrafter"/>
</dbReference>
<feature type="domain" description="U4/U6.U5 small nuclear ribonucleoprotein 27kDa protein" evidence="9">
    <location>
        <begin position="139"/>
        <end position="194"/>
    </location>
</feature>
<sequence>MSSRYDHRRRDVSRERTGAVVNIGTRGEDTVVPEVLRAEARGIVEEMVGSTTETGEMTEETEVRETSVVGTTRGTNAIDPAVWMQEKEMTEKETLIEKHGPVSKSEDSRAETPGEPRAGQSNDSANGMEEGEAMDATNDDDAAMMAMMGLSGFGTTKGKHVEGNQEGSIDVKKMRTWRQYMNRRGGFNRPLDKIK</sequence>
<comment type="function">
    <text evidence="1">May play a role in mRNA splicing.</text>
</comment>
<evidence type="ECO:0000313" key="10">
    <source>
        <dbReference type="EMBL" id="TFK54949.1"/>
    </source>
</evidence>
<proteinExistence type="inferred from homology"/>
<keyword evidence="7" id="KW-0539">Nucleus</keyword>
<feature type="compositionally biased region" description="Low complexity" evidence="8">
    <location>
        <begin position="66"/>
        <end position="75"/>
    </location>
</feature>
<reference evidence="10 11" key="1">
    <citation type="journal article" date="2019" name="Nat. Ecol. Evol.">
        <title>Megaphylogeny resolves global patterns of mushroom evolution.</title>
        <authorList>
            <person name="Varga T."/>
            <person name="Krizsan K."/>
            <person name="Foldi C."/>
            <person name="Dima B."/>
            <person name="Sanchez-Garcia M."/>
            <person name="Sanchez-Ramirez S."/>
            <person name="Szollosi G.J."/>
            <person name="Szarkandi J.G."/>
            <person name="Papp V."/>
            <person name="Albert L."/>
            <person name="Andreopoulos W."/>
            <person name="Angelini C."/>
            <person name="Antonin V."/>
            <person name="Barry K.W."/>
            <person name="Bougher N.L."/>
            <person name="Buchanan P."/>
            <person name="Buyck B."/>
            <person name="Bense V."/>
            <person name="Catcheside P."/>
            <person name="Chovatia M."/>
            <person name="Cooper J."/>
            <person name="Damon W."/>
            <person name="Desjardin D."/>
            <person name="Finy P."/>
            <person name="Geml J."/>
            <person name="Haridas S."/>
            <person name="Hughes K."/>
            <person name="Justo A."/>
            <person name="Karasinski D."/>
            <person name="Kautmanova I."/>
            <person name="Kiss B."/>
            <person name="Kocsube S."/>
            <person name="Kotiranta H."/>
            <person name="LaButti K.M."/>
            <person name="Lechner B.E."/>
            <person name="Liimatainen K."/>
            <person name="Lipzen A."/>
            <person name="Lukacs Z."/>
            <person name="Mihaltcheva S."/>
            <person name="Morgado L.N."/>
            <person name="Niskanen T."/>
            <person name="Noordeloos M.E."/>
            <person name="Ohm R.A."/>
            <person name="Ortiz-Santana B."/>
            <person name="Ovrebo C."/>
            <person name="Racz N."/>
            <person name="Riley R."/>
            <person name="Savchenko A."/>
            <person name="Shiryaev A."/>
            <person name="Soop K."/>
            <person name="Spirin V."/>
            <person name="Szebenyi C."/>
            <person name="Tomsovsky M."/>
            <person name="Tulloss R.E."/>
            <person name="Uehling J."/>
            <person name="Grigoriev I.V."/>
            <person name="Vagvolgyi C."/>
            <person name="Papp T."/>
            <person name="Martin F.M."/>
            <person name="Miettinen O."/>
            <person name="Hibbett D.S."/>
            <person name="Nagy L.G."/>
        </authorList>
    </citation>
    <scope>NUCLEOTIDE SEQUENCE [LARGE SCALE GENOMIC DNA]</scope>
    <source>
        <strain evidence="10 11">OMC1185</strain>
    </source>
</reference>
<dbReference type="PANTHER" id="PTHR31077:SF1">
    <property type="entry name" value="U4_U6.U5 SMALL NUCLEAR RIBONUCLEOPROTEIN 27 KDA PROTEIN"/>
    <property type="match status" value="1"/>
</dbReference>
<dbReference type="GO" id="GO:0008380">
    <property type="term" value="P:RNA splicing"/>
    <property type="evidence" value="ECO:0007669"/>
    <property type="project" value="UniProtKB-KW"/>
</dbReference>
<dbReference type="PANTHER" id="PTHR31077">
    <property type="entry name" value="U4/U6.U5 SMALL NUCLEAR RIBONUCLEOPROTEIN 27 KDA PROTEIN"/>
    <property type="match status" value="1"/>
</dbReference>
<dbReference type="STRING" id="5364.A0A5C3NAV3"/>
<dbReference type="Proteomes" id="UP000305948">
    <property type="component" value="Unassembled WGS sequence"/>
</dbReference>
<evidence type="ECO:0000256" key="1">
    <source>
        <dbReference type="ARBA" id="ARBA00003632"/>
    </source>
</evidence>
<evidence type="ECO:0000256" key="5">
    <source>
        <dbReference type="ARBA" id="ARBA00022664"/>
    </source>
</evidence>
<protein>
    <recommendedName>
        <fullName evidence="9">U4/U6.U5 small nuclear ribonucleoprotein 27kDa protein domain-containing protein</fullName>
    </recommendedName>
</protein>
<keyword evidence="5" id="KW-0507">mRNA processing</keyword>